<comment type="caution">
    <text evidence="1">The sequence shown here is derived from an EMBL/GenBank/DDBJ whole genome shotgun (WGS) entry which is preliminary data.</text>
</comment>
<dbReference type="RefSeq" id="WP_188930124.1">
    <property type="nucleotide sequence ID" value="NZ_BMJC01000001.1"/>
</dbReference>
<dbReference type="AlphaFoldDB" id="A0A8J2XSR0"/>
<name>A0A8J2XSR0_9BACT</name>
<evidence type="ECO:0000313" key="2">
    <source>
        <dbReference type="Proteomes" id="UP000607559"/>
    </source>
</evidence>
<dbReference type="EMBL" id="BMJC01000001">
    <property type="protein sequence ID" value="GGA92775.1"/>
    <property type="molecule type" value="Genomic_DNA"/>
</dbReference>
<reference evidence="1" key="1">
    <citation type="journal article" date="2014" name="Int. J. Syst. Evol. Microbiol.">
        <title>Complete genome sequence of Corynebacterium casei LMG S-19264T (=DSM 44701T), isolated from a smear-ripened cheese.</title>
        <authorList>
            <consortium name="US DOE Joint Genome Institute (JGI-PGF)"/>
            <person name="Walter F."/>
            <person name="Albersmeier A."/>
            <person name="Kalinowski J."/>
            <person name="Ruckert C."/>
        </authorList>
    </citation>
    <scope>NUCLEOTIDE SEQUENCE</scope>
    <source>
        <strain evidence="1">CGMCC 1.15448</strain>
    </source>
</reference>
<keyword evidence="2" id="KW-1185">Reference proteome</keyword>
<organism evidence="1 2">
    <name type="scientific">Puia dinghuensis</name>
    <dbReference type="NCBI Taxonomy" id="1792502"/>
    <lineage>
        <taxon>Bacteria</taxon>
        <taxon>Pseudomonadati</taxon>
        <taxon>Bacteroidota</taxon>
        <taxon>Chitinophagia</taxon>
        <taxon>Chitinophagales</taxon>
        <taxon>Chitinophagaceae</taxon>
        <taxon>Puia</taxon>
    </lineage>
</organism>
<sequence length="130" mass="14739">MTPLDEQTAQRFLQLADRIIGEGVKEIYNRNRPPHRIAKLKRLKVGDRPAFLFAAGIVHKPAKHSFQHLMHFFVQESRDETAAGLRLCIYPACYRNDTTGTWQDSAMIKGTGIIAEGKYLQVIHTQIAHG</sequence>
<proteinExistence type="predicted"/>
<dbReference type="Proteomes" id="UP000607559">
    <property type="component" value="Unassembled WGS sequence"/>
</dbReference>
<gene>
    <name evidence="1" type="ORF">GCM10011511_15220</name>
</gene>
<protein>
    <submittedName>
        <fullName evidence="1">Uncharacterized protein</fullName>
    </submittedName>
</protein>
<accession>A0A8J2XSR0</accession>
<reference evidence="1" key="2">
    <citation type="submission" date="2020-09" db="EMBL/GenBank/DDBJ databases">
        <authorList>
            <person name="Sun Q."/>
            <person name="Zhou Y."/>
        </authorList>
    </citation>
    <scope>NUCLEOTIDE SEQUENCE</scope>
    <source>
        <strain evidence="1">CGMCC 1.15448</strain>
    </source>
</reference>
<evidence type="ECO:0000313" key="1">
    <source>
        <dbReference type="EMBL" id="GGA92775.1"/>
    </source>
</evidence>